<dbReference type="Pfam" id="PF00389">
    <property type="entry name" value="2-Hacid_dh"/>
    <property type="match status" value="1"/>
</dbReference>
<dbReference type="InterPro" id="IPR029753">
    <property type="entry name" value="D-isomer_DH_CS"/>
</dbReference>
<dbReference type="Gene3D" id="3.40.50.720">
    <property type="entry name" value="NAD(P)-binding Rossmann-like Domain"/>
    <property type="match status" value="2"/>
</dbReference>
<dbReference type="PROSITE" id="PS00671">
    <property type="entry name" value="D_2_HYDROXYACID_DH_3"/>
    <property type="match status" value="1"/>
</dbReference>
<feature type="domain" description="D-isomer specific 2-hydroxyacid dehydrogenase catalytic" evidence="5">
    <location>
        <begin position="80"/>
        <end position="357"/>
    </location>
</feature>
<reference evidence="7" key="1">
    <citation type="submission" date="2021-01" db="EMBL/GenBank/DDBJ databases">
        <title>Whole genome shotgun sequence of Sinosporangium siamense NBRC 109515.</title>
        <authorList>
            <person name="Komaki H."/>
            <person name="Tamura T."/>
        </authorList>
    </citation>
    <scope>NUCLEOTIDE SEQUENCE</scope>
    <source>
        <strain evidence="7">NBRC 109515</strain>
    </source>
</reference>
<dbReference type="InterPro" id="IPR036291">
    <property type="entry name" value="NAD(P)-bd_dom_sf"/>
</dbReference>
<dbReference type="PANTHER" id="PTHR42789">
    <property type="entry name" value="D-ISOMER SPECIFIC 2-HYDROXYACID DEHYDROGENASE FAMILY PROTEIN (AFU_ORTHOLOGUE AFUA_6G10090)"/>
    <property type="match status" value="1"/>
</dbReference>
<name>A0A919VBZ6_9ACTN</name>
<evidence type="ECO:0000256" key="3">
    <source>
        <dbReference type="ARBA" id="ARBA00023027"/>
    </source>
</evidence>
<keyword evidence="3" id="KW-0520">NAD</keyword>
<dbReference type="InterPro" id="IPR050857">
    <property type="entry name" value="D-2-hydroxyacid_DH"/>
</dbReference>
<dbReference type="Pfam" id="PF02826">
    <property type="entry name" value="2-Hacid_dh_C"/>
    <property type="match status" value="1"/>
</dbReference>
<dbReference type="Proteomes" id="UP000606172">
    <property type="component" value="Unassembled WGS sequence"/>
</dbReference>
<feature type="domain" description="D-isomer specific 2-hydroxyacid dehydrogenase NAD-binding" evidence="6">
    <location>
        <begin position="144"/>
        <end position="330"/>
    </location>
</feature>
<dbReference type="SUPFAM" id="SSF51735">
    <property type="entry name" value="NAD(P)-binding Rossmann-fold domains"/>
    <property type="match status" value="1"/>
</dbReference>
<dbReference type="PANTHER" id="PTHR42789:SF1">
    <property type="entry name" value="D-ISOMER SPECIFIC 2-HYDROXYACID DEHYDROGENASE FAMILY PROTEIN (AFU_ORTHOLOGUE AFUA_6G10090)"/>
    <property type="match status" value="1"/>
</dbReference>
<accession>A0A919VBZ6</accession>
<dbReference type="SUPFAM" id="SSF52283">
    <property type="entry name" value="Formate/glycerate dehydrogenase catalytic domain-like"/>
    <property type="match status" value="1"/>
</dbReference>
<evidence type="ECO:0000256" key="2">
    <source>
        <dbReference type="ARBA" id="ARBA00023002"/>
    </source>
</evidence>
<evidence type="ECO:0000313" key="8">
    <source>
        <dbReference type="Proteomes" id="UP000606172"/>
    </source>
</evidence>
<gene>
    <name evidence="7" type="ORF">Ssi02_72980</name>
</gene>
<protein>
    <submittedName>
        <fullName evidence="7">Uncharacterized protein</fullName>
    </submittedName>
</protein>
<comment type="similarity">
    <text evidence="1 4">Belongs to the D-isomer specific 2-hydroxyacid dehydrogenase family.</text>
</comment>
<dbReference type="InterPro" id="IPR006139">
    <property type="entry name" value="D-isomer_2_OHA_DH_cat_dom"/>
</dbReference>
<dbReference type="EMBL" id="BOOW01000054">
    <property type="protein sequence ID" value="GII97067.1"/>
    <property type="molecule type" value="Genomic_DNA"/>
</dbReference>
<dbReference type="GO" id="GO:0016616">
    <property type="term" value="F:oxidoreductase activity, acting on the CH-OH group of donors, NAD or NADP as acceptor"/>
    <property type="evidence" value="ECO:0007669"/>
    <property type="project" value="InterPro"/>
</dbReference>
<evidence type="ECO:0000259" key="5">
    <source>
        <dbReference type="Pfam" id="PF00389"/>
    </source>
</evidence>
<organism evidence="7 8">
    <name type="scientific">Sinosporangium siamense</name>
    <dbReference type="NCBI Taxonomy" id="1367973"/>
    <lineage>
        <taxon>Bacteria</taxon>
        <taxon>Bacillati</taxon>
        <taxon>Actinomycetota</taxon>
        <taxon>Actinomycetes</taxon>
        <taxon>Streptosporangiales</taxon>
        <taxon>Streptosporangiaceae</taxon>
        <taxon>Sinosporangium</taxon>
    </lineage>
</organism>
<evidence type="ECO:0000256" key="4">
    <source>
        <dbReference type="RuleBase" id="RU003719"/>
    </source>
</evidence>
<dbReference type="GO" id="GO:0051287">
    <property type="term" value="F:NAD binding"/>
    <property type="evidence" value="ECO:0007669"/>
    <property type="project" value="InterPro"/>
</dbReference>
<comment type="caution">
    <text evidence="7">The sequence shown here is derived from an EMBL/GenBank/DDBJ whole genome shotgun (WGS) entry which is preliminary data.</text>
</comment>
<keyword evidence="8" id="KW-1185">Reference proteome</keyword>
<proteinExistence type="inferred from homology"/>
<evidence type="ECO:0000259" key="6">
    <source>
        <dbReference type="Pfam" id="PF02826"/>
    </source>
</evidence>
<dbReference type="AlphaFoldDB" id="A0A919VBZ6"/>
<dbReference type="InterPro" id="IPR006140">
    <property type="entry name" value="D-isomer_DH_NAD-bd"/>
</dbReference>
<evidence type="ECO:0000313" key="7">
    <source>
        <dbReference type="EMBL" id="GII97067.1"/>
    </source>
</evidence>
<keyword evidence="2 4" id="KW-0560">Oxidoreductase</keyword>
<dbReference type="RefSeq" id="WP_204032407.1">
    <property type="nucleotide sequence ID" value="NZ_BOOW01000054.1"/>
</dbReference>
<evidence type="ECO:0000256" key="1">
    <source>
        <dbReference type="ARBA" id="ARBA00005854"/>
    </source>
</evidence>
<sequence>MIEVSLSRPPASRATAGVAFLDDDHVLRVVRLLLTARTDADWADVTEFFAPDRVDPAALRGMRTGLESADGVAAVRSPAQATVLVLRRGEVTRHLIESSPRLRLVQRLGRRRDGIDLAAAREHGVEVSCLARPSLVCTAEHAILLMLALVKRLPVADRAVRAGVARPGTPGGVAFNWAGLTGLGRLAGRTLGIVGLGEVGGLVAERARAFGMRVLYSNPVRLPPSREAEAGVEYRGLAGLLAEADVVSLHAPGTTARQPVLGRAEIAVMRPGALLVNTSRGRLIDEDALYEALVEGRLGGAGLDVHHVEPRPARDRFCALDNVVLTPHIAGGSRLDVLEEAALMFDNIRHALAGEAPPYGRVVGAG</sequence>